<gene>
    <name evidence="1" type="ORF">F4553_004086</name>
</gene>
<comment type="caution">
    <text evidence="1">The sequence shown here is derived from an EMBL/GenBank/DDBJ whole genome shotgun (WGS) entry which is preliminary data.</text>
</comment>
<evidence type="ECO:0000313" key="2">
    <source>
        <dbReference type="Proteomes" id="UP000587527"/>
    </source>
</evidence>
<evidence type="ECO:0008006" key="3">
    <source>
        <dbReference type="Google" id="ProtNLM"/>
    </source>
</evidence>
<dbReference type="Proteomes" id="UP000587527">
    <property type="component" value="Unassembled WGS sequence"/>
</dbReference>
<keyword evidence="2" id="KW-1185">Reference proteome</keyword>
<dbReference type="RefSeq" id="WP_184840952.1">
    <property type="nucleotide sequence ID" value="NZ_JACHMN010000002.1"/>
</dbReference>
<proteinExistence type="predicted"/>
<dbReference type="EMBL" id="JACHMN010000002">
    <property type="protein sequence ID" value="MBB5870707.1"/>
    <property type="molecule type" value="Genomic_DNA"/>
</dbReference>
<organism evidence="1 2">
    <name type="scientific">Allocatelliglobosispora scoriae</name>
    <dbReference type="NCBI Taxonomy" id="643052"/>
    <lineage>
        <taxon>Bacteria</taxon>
        <taxon>Bacillati</taxon>
        <taxon>Actinomycetota</taxon>
        <taxon>Actinomycetes</taxon>
        <taxon>Micromonosporales</taxon>
        <taxon>Micromonosporaceae</taxon>
        <taxon>Allocatelliglobosispora</taxon>
    </lineage>
</organism>
<name>A0A841BNP6_9ACTN</name>
<evidence type="ECO:0000313" key="1">
    <source>
        <dbReference type="EMBL" id="MBB5870707.1"/>
    </source>
</evidence>
<dbReference type="AlphaFoldDB" id="A0A841BNP6"/>
<sequence length="372" mass="39435">MSFSGHAYPWDVLGDPAFVDRVGALGVDRVTLAAAYHSIRAATPLHPSHQVVDGPYAALYRPVREEIWGGRRLRPLAPRWTTAPDPFGTAAATLTEAGLSVSAWIVLTHNTRLGTEFPQLSVVNCYGDRYSYALCPASAEVRDFAATLAAEAVRDTPVEAVSIEACGQLGIVHLGHHDKTDGAFSPHAQRILSICCCGACRHAWSEHGLEPGRVVDRLRAAVHGELEPTLADALLQLRHAAADELRRQVLSAVREQAPAVEVTLHAHPDPWATGSSPGLAASSPAVDAVLVPAWPTTDASVDLVAAMAARVDTVDAYLTVLPPADPDVVVEHGRRLVAAGAQRLSLYHLGLAPASRQPLFAQLISALSGGNP</sequence>
<accession>A0A841BNP6</accession>
<protein>
    <recommendedName>
        <fullName evidence="3">Alanine-rich protein</fullName>
    </recommendedName>
</protein>
<reference evidence="1 2" key="1">
    <citation type="submission" date="2020-08" db="EMBL/GenBank/DDBJ databases">
        <title>Sequencing the genomes of 1000 actinobacteria strains.</title>
        <authorList>
            <person name="Klenk H.-P."/>
        </authorList>
    </citation>
    <scope>NUCLEOTIDE SEQUENCE [LARGE SCALE GENOMIC DNA]</scope>
    <source>
        <strain evidence="1 2">DSM 45362</strain>
    </source>
</reference>